<keyword evidence="5" id="KW-0378">Hydrolase</keyword>
<dbReference type="GO" id="GO:0009307">
    <property type="term" value="P:DNA restriction-modification system"/>
    <property type="evidence" value="ECO:0007669"/>
    <property type="project" value="UniProtKB-KW"/>
</dbReference>
<keyword evidence="5" id="KW-0540">Nuclease</keyword>
<dbReference type="PANTHER" id="PTHR30408:SF12">
    <property type="entry name" value="TYPE I RESTRICTION ENZYME MJAVIII SPECIFICITY SUBUNIT"/>
    <property type="match status" value="1"/>
</dbReference>
<sequence length="392" mass="45267">MHFPLLVWEQRKLGDMANILRGASPRPIKDKKWFDTNSRIGWIRISDVTSQNGRVYTLGQHLSKKGQEKTRVVSSQTLLLSIAASVGYPVITYVETGVHDGFVIFDKPKFNLDFMFFKLQSIQNIWNKYGQAGSQVNINSSIVANTSISIPNIEEQKRISILLKKIEENIYLQQRKLEQLKLLKRMISLSIYPNFNDRIPIKFNLNSTWNKKKLKNITNYKNGTTHEQHQLLKGKFELINLNSISKEGRLKSSGKYINQQFPTLRKNDIVMILSDIAHGQLIGTSAVIPTNNKYILNQRVASLSPNENLNAVFISKYINLKQRYFKKMAAGMSQINLSKKDVEDFKLWVPNFKEQTKIANLLINFDLIEKNKNKKISYLLNLKKFLLQSLFL</sequence>
<dbReference type="Pfam" id="PF01420">
    <property type="entry name" value="Methylase_S"/>
    <property type="match status" value="2"/>
</dbReference>
<dbReference type="SUPFAM" id="SSF116734">
    <property type="entry name" value="DNA methylase specificity domain"/>
    <property type="match status" value="2"/>
</dbReference>
<gene>
    <name evidence="5" type="ORF">GJU95_01400</name>
</gene>
<evidence type="ECO:0000256" key="1">
    <source>
        <dbReference type="ARBA" id="ARBA00010923"/>
    </source>
</evidence>
<evidence type="ECO:0000313" key="6">
    <source>
        <dbReference type="Proteomes" id="UP000488295"/>
    </source>
</evidence>
<dbReference type="AlphaFoldDB" id="A0A9X5AKC6"/>
<accession>A0A9X5AKC6</accession>
<dbReference type="InterPro" id="IPR000055">
    <property type="entry name" value="Restrct_endonuc_typeI_TRD"/>
</dbReference>
<name>A0A9X5AKC6_LACJH</name>
<keyword evidence="2" id="KW-0680">Restriction system</keyword>
<dbReference type="PANTHER" id="PTHR30408">
    <property type="entry name" value="TYPE-1 RESTRICTION ENZYME ECOKI SPECIFICITY PROTEIN"/>
    <property type="match status" value="1"/>
</dbReference>
<dbReference type="GO" id="GO:0003677">
    <property type="term" value="F:DNA binding"/>
    <property type="evidence" value="ECO:0007669"/>
    <property type="project" value="UniProtKB-KW"/>
</dbReference>
<proteinExistence type="inferred from homology"/>
<dbReference type="Proteomes" id="UP000488295">
    <property type="component" value="Unassembled WGS sequence"/>
</dbReference>
<dbReference type="Gene3D" id="3.90.220.20">
    <property type="entry name" value="DNA methylase specificity domains"/>
    <property type="match status" value="2"/>
</dbReference>
<dbReference type="InterPro" id="IPR044946">
    <property type="entry name" value="Restrct_endonuc_typeI_TRD_sf"/>
</dbReference>
<comment type="similarity">
    <text evidence="1">Belongs to the type-I restriction system S methylase family.</text>
</comment>
<feature type="domain" description="Type I restriction modification DNA specificity" evidence="4">
    <location>
        <begin position="8"/>
        <end position="181"/>
    </location>
</feature>
<keyword evidence="5" id="KW-0255">Endonuclease</keyword>
<keyword evidence="3" id="KW-0238">DNA-binding</keyword>
<evidence type="ECO:0000256" key="3">
    <source>
        <dbReference type="ARBA" id="ARBA00023125"/>
    </source>
</evidence>
<reference evidence="5 6" key="1">
    <citation type="submission" date="2019-11" db="EMBL/GenBank/DDBJ databases">
        <title>Gastrointestinal microbiota of Peromyscus leucopus.</title>
        <authorList>
            <person name="Milovic A."/>
            <person name="Bassam K."/>
            <person name="Barbour A.G."/>
        </authorList>
    </citation>
    <scope>NUCLEOTIDE SEQUENCE [LARGE SCALE GENOMIC DNA]</scope>
    <source>
        <strain evidence="5 6">LL8</strain>
    </source>
</reference>
<dbReference type="GO" id="GO:0004519">
    <property type="term" value="F:endonuclease activity"/>
    <property type="evidence" value="ECO:0007669"/>
    <property type="project" value="UniProtKB-KW"/>
</dbReference>
<feature type="domain" description="Type I restriction modification DNA specificity" evidence="4">
    <location>
        <begin position="206"/>
        <end position="376"/>
    </location>
</feature>
<evidence type="ECO:0000313" key="5">
    <source>
        <dbReference type="EMBL" id="MTE02436.1"/>
    </source>
</evidence>
<comment type="caution">
    <text evidence="5">The sequence shown here is derived from an EMBL/GenBank/DDBJ whole genome shotgun (WGS) entry which is preliminary data.</text>
</comment>
<dbReference type="Gene3D" id="1.10.287.1120">
    <property type="entry name" value="Bipartite methylase S protein"/>
    <property type="match status" value="1"/>
</dbReference>
<dbReference type="RefSeq" id="WP_155692256.1">
    <property type="nucleotide sequence ID" value="NZ_WKKC01000004.1"/>
</dbReference>
<organism evidence="5 6">
    <name type="scientific">Lactobacillus johnsonii</name>
    <dbReference type="NCBI Taxonomy" id="33959"/>
    <lineage>
        <taxon>Bacteria</taxon>
        <taxon>Bacillati</taxon>
        <taxon>Bacillota</taxon>
        <taxon>Bacilli</taxon>
        <taxon>Lactobacillales</taxon>
        <taxon>Lactobacillaceae</taxon>
        <taxon>Lactobacillus</taxon>
    </lineage>
</organism>
<evidence type="ECO:0000259" key="4">
    <source>
        <dbReference type="Pfam" id="PF01420"/>
    </source>
</evidence>
<dbReference type="EMBL" id="WKKC01000004">
    <property type="protein sequence ID" value="MTE02436.1"/>
    <property type="molecule type" value="Genomic_DNA"/>
</dbReference>
<dbReference type="InterPro" id="IPR052021">
    <property type="entry name" value="Type-I_RS_S_subunit"/>
</dbReference>
<evidence type="ECO:0000256" key="2">
    <source>
        <dbReference type="ARBA" id="ARBA00022747"/>
    </source>
</evidence>
<protein>
    <submittedName>
        <fullName evidence="5">Restriction endonuclease subunit S</fullName>
    </submittedName>
</protein>